<evidence type="ECO:0000256" key="1">
    <source>
        <dbReference type="ARBA" id="ARBA00001946"/>
    </source>
</evidence>
<dbReference type="SMART" id="SM00267">
    <property type="entry name" value="GGDEF"/>
    <property type="match status" value="1"/>
</dbReference>
<dbReference type="PROSITE" id="PS50883">
    <property type="entry name" value="EAL"/>
    <property type="match status" value="1"/>
</dbReference>
<dbReference type="NCBIfam" id="TIGR00254">
    <property type="entry name" value="GGDEF"/>
    <property type="match status" value="1"/>
</dbReference>
<dbReference type="Pfam" id="PF00563">
    <property type="entry name" value="EAL"/>
    <property type="match status" value="1"/>
</dbReference>
<proteinExistence type="predicted"/>
<dbReference type="Gene3D" id="3.30.70.270">
    <property type="match status" value="1"/>
</dbReference>
<reference evidence="5 6" key="1">
    <citation type="submission" date="2018-06" db="EMBL/GenBank/DDBJ databases">
        <authorList>
            <consortium name="Pathogen Informatics"/>
            <person name="Doyle S."/>
        </authorList>
    </citation>
    <scope>NUCLEOTIDE SEQUENCE [LARGE SCALE GENOMIC DNA]</scope>
    <source>
        <strain evidence="5 6">NCTC10736</strain>
    </source>
</reference>
<dbReference type="Pfam" id="PF00990">
    <property type="entry name" value="GGDEF"/>
    <property type="match status" value="1"/>
</dbReference>
<evidence type="ECO:0000256" key="2">
    <source>
        <dbReference type="SAM" id="Coils"/>
    </source>
</evidence>
<accession>A0A380B1N1</accession>
<gene>
    <name evidence="5" type="primary">gmr_9</name>
    <name evidence="5" type="ORF">NCTC10736_03350</name>
</gene>
<dbReference type="InterPro" id="IPR003018">
    <property type="entry name" value="GAF"/>
</dbReference>
<dbReference type="EC" id="3.1.4.52" evidence="5"/>
<name>A0A380B1N1_9GAMM</name>
<dbReference type="InterPro" id="IPR029016">
    <property type="entry name" value="GAF-like_dom_sf"/>
</dbReference>
<dbReference type="AlphaFoldDB" id="A0A380B1N1"/>
<protein>
    <submittedName>
        <fullName evidence="5">Cyclic di-GMP phosphodiesterase Gmr</fullName>
        <ecNumber evidence="5">3.1.4.52</ecNumber>
    </submittedName>
</protein>
<evidence type="ECO:0000259" key="4">
    <source>
        <dbReference type="PROSITE" id="PS50887"/>
    </source>
</evidence>
<dbReference type="InterPro" id="IPR001633">
    <property type="entry name" value="EAL_dom"/>
</dbReference>
<dbReference type="SUPFAM" id="SSF55073">
    <property type="entry name" value="Nucleotide cyclase"/>
    <property type="match status" value="1"/>
</dbReference>
<feature type="coiled-coil region" evidence="2">
    <location>
        <begin position="429"/>
        <end position="477"/>
    </location>
</feature>
<dbReference type="GO" id="GO:0071111">
    <property type="term" value="F:cyclic-guanylate-specific phosphodiesterase activity"/>
    <property type="evidence" value="ECO:0007669"/>
    <property type="project" value="UniProtKB-EC"/>
</dbReference>
<evidence type="ECO:0000313" key="6">
    <source>
        <dbReference type="Proteomes" id="UP000255061"/>
    </source>
</evidence>
<feature type="domain" description="GGDEF" evidence="4">
    <location>
        <begin position="513"/>
        <end position="647"/>
    </location>
</feature>
<dbReference type="SMART" id="SM00065">
    <property type="entry name" value="GAF"/>
    <property type="match status" value="2"/>
</dbReference>
<dbReference type="Proteomes" id="UP000255061">
    <property type="component" value="Unassembled WGS sequence"/>
</dbReference>
<dbReference type="Gene3D" id="3.30.450.40">
    <property type="match status" value="2"/>
</dbReference>
<dbReference type="PROSITE" id="PS50887">
    <property type="entry name" value="GGDEF"/>
    <property type="match status" value="1"/>
</dbReference>
<dbReference type="SUPFAM" id="SSF55781">
    <property type="entry name" value="GAF domain-like"/>
    <property type="match status" value="2"/>
</dbReference>
<dbReference type="InterPro" id="IPR043128">
    <property type="entry name" value="Rev_trsase/Diguanyl_cyclase"/>
</dbReference>
<dbReference type="Gene3D" id="3.20.20.450">
    <property type="entry name" value="EAL domain"/>
    <property type="match status" value="1"/>
</dbReference>
<dbReference type="EMBL" id="UGYV01000001">
    <property type="protein sequence ID" value="SUI91482.1"/>
    <property type="molecule type" value="Genomic_DNA"/>
</dbReference>
<dbReference type="InterPro" id="IPR029787">
    <property type="entry name" value="Nucleotide_cyclase"/>
</dbReference>
<dbReference type="PANTHER" id="PTHR44757">
    <property type="entry name" value="DIGUANYLATE CYCLASE DGCP"/>
    <property type="match status" value="1"/>
</dbReference>
<dbReference type="FunFam" id="3.30.70.270:FF:000001">
    <property type="entry name" value="Diguanylate cyclase domain protein"/>
    <property type="match status" value="1"/>
</dbReference>
<keyword evidence="5" id="KW-0378">Hydrolase</keyword>
<keyword evidence="2" id="KW-0175">Coiled coil</keyword>
<dbReference type="SUPFAM" id="SSF141868">
    <property type="entry name" value="EAL domain-like"/>
    <property type="match status" value="1"/>
</dbReference>
<organism evidence="5 6">
    <name type="scientific">Shewanella morhuae</name>
    <dbReference type="NCBI Taxonomy" id="365591"/>
    <lineage>
        <taxon>Bacteria</taxon>
        <taxon>Pseudomonadati</taxon>
        <taxon>Pseudomonadota</taxon>
        <taxon>Gammaproteobacteria</taxon>
        <taxon>Alteromonadales</taxon>
        <taxon>Shewanellaceae</taxon>
        <taxon>Shewanella</taxon>
    </lineage>
</organism>
<feature type="domain" description="EAL" evidence="3">
    <location>
        <begin position="656"/>
        <end position="909"/>
    </location>
</feature>
<dbReference type="InterPro" id="IPR052155">
    <property type="entry name" value="Biofilm_reg_signaling"/>
</dbReference>
<dbReference type="InterPro" id="IPR000160">
    <property type="entry name" value="GGDEF_dom"/>
</dbReference>
<evidence type="ECO:0000259" key="3">
    <source>
        <dbReference type="PROSITE" id="PS50883"/>
    </source>
</evidence>
<evidence type="ECO:0000313" key="5">
    <source>
        <dbReference type="EMBL" id="SUI91482.1"/>
    </source>
</evidence>
<dbReference type="PANTHER" id="PTHR44757:SF2">
    <property type="entry name" value="BIOFILM ARCHITECTURE MAINTENANCE PROTEIN MBAA"/>
    <property type="match status" value="1"/>
</dbReference>
<sequence length="912" mass="103765">MQPKYGLDVTVFHVNYRVRQNNPYILTVSIMFKDEDETSQLRKNEVDCLRKRVIRLKKLAHKYKHAEIIQNALLEISNIATHAASLEEFYIGVHRHLKQLIPADNFFISTLDISTGELAIPFFADEKDAHPAELYPEQSLSTLLQQGLTGYVARTGEALLCNNDKVNALVAAGEILNLGSPCHLWLGVPIKHDDSVTGVLVVQTYDTNISYGEIELELMTFICHHIAGVMERLKHQEQLEQAIKLRTKELSQAYDKLKLEVYERRRAERLQKSLFEIAELASSSADNPDFYAQLHNIIRHLIPANNCYIALLNEAGTHLRFPFYVSQLNNKHPKTRPMQDGLTEYVLKHKRPLLLDQNDINALIVSGEIYAQAPTLNHTQTMHQWIGIPLFIHGNISGALTIYSFSMTQNYQVKDLELLTFVSQHIGSAIEKKLSTESLQRSYEELEEKVSDRTKALAELNKDLQKEIKQRRSMEAKLVHDAKHDALTGLPNRSLLMERLSQSIKHVRRHRLEQFGLLFIDLDHFKQINDTMGHLEGDKFLIETASRLKSCIRDNDTLARLGGDEFVILLDSINNINDAKEVSERVIQTISQPYRQGSLEFSSGASIGISISGNHKVDTSESLLRNADTAMYQAKANGKGCYVIFDDNSQYQQTLDAALETDFRHALHNAEITLSYLSVVDFKTGQISALESRLLWQHPRRGLLQQEQLNALAEQANLTVELDKYTINIINSSYSELLTQYTESIELHVMLSSQHLKHRHVLRSLKNTLKQTQLNLNNLWLFFNEKALVQEIENHINGFELLQKTGVKLGISHYGSGHSALNSLLFLPIKGLKIDANITKQLQTEQQIKLMSVYQKTASTLELQIFVDGVNSLDQIRIFSELGYQFGQGTALDHTFTLNEGQQPEFIQLEYA</sequence>
<dbReference type="SMART" id="SM00052">
    <property type="entry name" value="EAL"/>
    <property type="match status" value="1"/>
</dbReference>
<dbReference type="Pfam" id="PF13185">
    <property type="entry name" value="GAF_2"/>
    <property type="match status" value="2"/>
</dbReference>
<comment type="cofactor">
    <cofactor evidence="1">
        <name>Mg(2+)</name>
        <dbReference type="ChEBI" id="CHEBI:18420"/>
    </cofactor>
</comment>
<dbReference type="CDD" id="cd01949">
    <property type="entry name" value="GGDEF"/>
    <property type="match status" value="1"/>
</dbReference>
<dbReference type="InterPro" id="IPR035919">
    <property type="entry name" value="EAL_sf"/>
</dbReference>
<dbReference type="CDD" id="cd01948">
    <property type="entry name" value="EAL"/>
    <property type="match status" value="1"/>
</dbReference>